<dbReference type="PANTHER" id="PTHR38034">
    <property type="entry name" value="INNER MEMBRANE PROTEIN YPJD"/>
    <property type="match status" value="1"/>
</dbReference>
<protein>
    <submittedName>
        <fullName evidence="3">Cytochrome c biogenesis protein CcsA</fullName>
    </submittedName>
</protein>
<keyword evidence="4" id="KW-1185">Reference proteome</keyword>
<dbReference type="RefSeq" id="WP_327600319.1">
    <property type="nucleotide sequence ID" value="NZ_JAYXHS010000003.1"/>
</dbReference>
<feature type="transmembrane region" description="Helical" evidence="1">
    <location>
        <begin position="124"/>
        <end position="151"/>
    </location>
</feature>
<feature type="transmembrane region" description="Helical" evidence="1">
    <location>
        <begin position="214"/>
        <end position="233"/>
    </location>
</feature>
<feature type="transmembrane region" description="Helical" evidence="1">
    <location>
        <begin position="6"/>
        <end position="24"/>
    </location>
</feature>
<feature type="domain" description="Cytochrome c assembly protein" evidence="2">
    <location>
        <begin position="67"/>
        <end position="266"/>
    </location>
</feature>
<dbReference type="PANTHER" id="PTHR38034:SF1">
    <property type="entry name" value="INNER MEMBRANE PROTEIN YPJD"/>
    <property type="match status" value="1"/>
</dbReference>
<dbReference type="Pfam" id="PF01578">
    <property type="entry name" value="Cytochrom_C_asm"/>
    <property type="match status" value="1"/>
</dbReference>
<feature type="transmembrane region" description="Helical" evidence="1">
    <location>
        <begin position="245"/>
        <end position="263"/>
    </location>
</feature>
<dbReference type="EMBL" id="JAYXHS010000003">
    <property type="protein sequence ID" value="MEC5387348.1"/>
    <property type="molecule type" value="Genomic_DNA"/>
</dbReference>
<feature type="transmembrane region" description="Helical" evidence="1">
    <location>
        <begin position="177"/>
        <end position="199"/>
    </location>
</feature>
<dbReference type="Proteomes" id="UP001331561">
    <property type="component" value="Unassembled WGS sequence"/>
</dbReference>
<gene>
    <name evidence="3" type="primary">ccsA</name>
    <name evidence="3" type="ORF">VVD49_16580</name>
</gene>
<feature type="transmembrane region" description="Helical" evidence="1">
    <location>
        <begin position="94"/>
        <end position="112"/>
    </location>
</feature>
<keyword evidence="1" id="KW-0472">Membrane</keyword>
<dbReference type="InterPro" id="IPR052372">
    <property type="entry name" value="YpjD/HemX"/>
</dbReference>
<evidence type="ECO:0000313" key="3">
    <source>
        <dbReference type="EMBL" id="MEC5387348.1"/>
    </source>
</evidence>
<evidence type="ECO:0000259" key="2">
    <source>
        <dbReference type="Pfam" id="PF01578"/>
    </source>
</evidence>
<evidence type="ECO:0000313" key="4">
    <source>
        <dbReference type="Proteomes" id="UP001331561"/>
    </source>
</evidence>
<reference evidence="3 4" key="1">
    <citation type="submission" date="2024-01" db="EMBL/GenBank/DDBJ databases">
        <title>Uliginosibacterium soil sp. nov.</title>
        <authorList>
            <person name="Lv Y."/>
        </authorList>
    </citation>
    <scope>NUCLEOTIDE SEQUENCE [LARGE SCALE GENOMIC DNA]</scope>
    <source>
        <strain evidence="3 4">H3</strain>
    </source>
</reference>
<organism evidence="3 4">
    <name type="scientific">Uliginosibacterium silvisoli</name>
    <dbReference type="NCBI Taxonomy" id="3114758"/>
    <lineage>
        <taxon>Bacteria</taxon>
        <taxon>Pseudomonadati</taxon>
        <taxon>Pseudomonadota</taxon>
        <taxon>Betaproteobacteria</taxon>
        <taxon>Rhodocyclales</taxon>
        <taxon>Zoogloeaceae</taxon>
        <taxon>Uliginosibacterium</taxon>
    </lineage>
</organism>
<feature type="transmembrane region" description="Helical" evidence="1">
    <location>
        <begin position="36"/>
        <end position="55"/>
    </location>
</feature>
<proteinExistence type="predicted"/>
<keyword evidence="1" id="KW-1133">Transmembrane helix</keyword>
<evidence type="ECO:0000256" key="1">
    <source>
        <dbReference type="SAM" id="Phobius"/>
    </source>
</evidence>
<dbReference type="InterPro" id="IPR002541">
    <property type="entry name" value="Cyt_c_assembly"/>
</dbReference>
<comment type="caution">
    <text evidence="3">The sequence shown here is derived from an EMBL/GenBank/DDBJ whole genome shotgun (WGS) entry which is preliminary data.</text>
</comment>
<accession>A0ABU6K618</accession>
<feature type="transmembrane region" description="Helical" evidence="1">
    <location>
        <begin position="61"/>
        <end position="82"/>
    </location>
</feature>
<sequence length="270" mass="29752">MSGILLHLVPSSTYALVGLIQWHLLRNLQDRGANRFPVSILLGAALLTHGYVLWLDMFDGSTLHFGLAIALSLTLWLALVMYFAESFVTPIDSLLTLAMLPAALCAFLPAVLPGSMHVSADGWAFRLHFVVAMLAYSLFTLAALHAVMMAVAERQLHHARLTSPIGGLPPLLTLENLLFRLIGVAFIFLTLTVGSGVLFSEQVFGKPLTINHKTVFTIISWLLFGILLIGRHLRGWRGRVAQRWTLAGFVCLFLAYAGTRFVLEVLLHKP</sequence>
<keyword evidence="1" id="KW-0812">Transmembrane</keyword>
<name>A0ABU6K618_9RHOO</name>